<dbReference type="InterPro" id="IPR035965">
    <property type="entry name" value="PAS-like_dom_sf"/>
</dbReference>
<dbReference type="eggNOG" id="arCOG02376">
    <property type="taxonomic scope" value="Archaea"/>
</dbReference>
<dbReference type="Gene3D" id="1.10.287.130">
    <property type="match status" value="1"/>
</dbReference>
<evidence type="ECO:0000259" key="8">
    <source>
        <dbReference type="PROSITE" id="PS50113"/>
    </source>
</evidence>
<dbReference type="CDD" id="cd00082">
    <property type="entry name" value="HisKA"/>
    <property type="match status" value="1"/>
</dbReference>
<dbReference type="InterPro" id="IPR001610">
    <property type="entry name" value="PAC"/>
</dbReference>
<dbReference type="eggNOG" id="arCOG02334">
    <property type="taxonomic scope" value="Archaea"/>
</dbReference>
<dbReference type="STRING" id="694430.Natoc_0766"/>
<dbReference type="InterPro" id="IPR003661">
    <property type="entry name" value="HisK_dim/P_dom"/>
</dbReference>
<dbReference type="InterPro" id="IPR036890">
    <property type="entry name" value="HATPase_C_sf"/>
</dbReference>
<dbReference type="RefSeq" id="WP_015320077.1">
    <property type="nucleotide sequence ID" value="NC_019974.1"/>
</dbReference>
<name>L0JXN1_9EURY</name>
<dbReference type="InterPro" id="IPR000014">
    <property type="entry name" value="PAS"/>
</dbReference>
<dbReference type="HOGENOM" id="CLU_000445_114_58_2"/>
<keyword evidence="5" id="KW-0902">Two-component regulatory system</keyword>
<dbReference type="OrthoDB" id="8127at2157"/>
<dbReference type="SMART" id="SM00387">
    <property type="entry name" value="HATPase_c"/>
    <property type="match status" value="1"/>
</dbReference>
<evidence type="ECO:0000259" key="6">
    <source>
        <dbReference type="PROSITE" id="PS50109"/>
    </source>
</evidence>
<dbReference type="InterPro" id="IPR050736">
    <property type="entry name" value="Sensor_HK_Regulatory"/>
</dbReference>
<accession>L0JXN1</accession>
<evidence type="ECO:0000256" key="4">
    <source>
        <dbReference type="ARBA" id="ARBA00022777"/>
    </source>
</evidence>
<dbReference type="GeneID" id="14401718"/>
<dbReference type="SMART" id="SM00065">
    <property type="entry name" value="GAF"/>
    <property type="match status" value="1"/>
</dbReference>
<dbReference type="InterPro" id="IPR029016">
    <property type="entry name" value="GAF-like_dom_sf"/>
</dbReference>
<dbReference type="PANTHER" id="PTHR43711:SF1">
    <property type="entry name" value="HISTIDINE KINASE 1"/>
    <property type="match status" value="1"/>
</dbReference>
<reference evidence="9 10" key="1">
    <citation type="submission" date="2012-11" db="EMBL/GenBank/DDBJ databases">
        <title>FINISHED of Natronococcus occultus SP4, DSM 3396.</title>
        <authorList>
            <consortium name="DOE Joint Genome Institute"/>
            <person name="Eisen J."/>
            <person name="Huntemann M."/>
            <person name="Wei C.-L."/>
            <person name="Han J."/>
            <person name="Detter J.C."/>
            <person name="Han C."/>
            <person name="Tapia R."/>
            <person name="Chen A."/>
            <person name="Kyrpides N."/>
            <person name="Mavromatis K."/>
            <person name="Markowitz V."/>
            <person name="Szeto E."/>
            <person name="Ivanova N."/>
            <person name="Mikhailova N."/>
            <person name="Ovchinnikova G."/>
            <person name="Pagani I."/>
            <person name="Pati A."/>
            <person name="Goodwin L."/>
            <person name="Nordberg H.P."/>
            <person name="Cantor M.N."/>
            <person name="Hua S.X."/>
            <person name="Woyke T."/>
            <person name="Eisen J."/>
            <person name="Klenk H.-P."/>
            <person name="Klenk H.-P."/>
        </authorList>
    </citation>
    <scope>NUCLEOTIDE SEQUENCE [LARGE SCALE GENOMIC DNA]</scope>
    <source>
        <strain evidence="9 10">SP4</strain>
    </source>
</reference>
<dbReference type="SUPFAM" id="SSF47384">
    <property type="entry name" value="Homodimeric domain of signal transducing histidine kinase"/>
    <property type="match status" value="1"/>
</dbReference>
<dbReference type="Pfam" id="PF00512">
    <property type="entry name" value="HisKA"/>
    <property type="match status" value="1"/>
</dbReference>
<dbReference type="Pfam" id="PF13185">
    <property type="entry name" value="GAF_2"/>
    <property type="match status" value="1"/>
</dbReference>
<dbReference type="NCBIfam" id="TIGR00229">
    <property type="entry name" value="sensory_box"/>
    <property type="match status" value="2"/>
</dbReference>
<keyword evidence="10" id="KW-1185">Reference proteome</keyword>
<dbReference type="GO" id="GO:0000155">
    <property type="term" value="F:phosphorelay sensor kinase activity"/>
    <property type="evidence" value="ECO:0007669"/>
    <property type="project" value="InterPro"/>
</dbReference>
<feature type="domain" description="PAS" evidence="7">
    <location>
        <begin position="150"/>
        <end position="220"/>
    </location>
</feature>
<dbReference type="SUPFAM" id="SSF55785">
    <property type="entry name" value="PYP-like sensor domain (PAS domain)"/>
    <property type="match status" value="2"/>
</dbReference>
<proteinExistence type="predicted"/>
<dbReference type="SUPFAM" id="SSF55781">
    <property type="entry name" value="GAF domain-like"/>
    <property type="match status" value="1"/>
</dbReference>
<dbReference type="Pfam" id="PF02518">
    <property type="entry name" value="HATPase_c"/>
    <property type="match status" value="1"/>
</dbReference>
<dbReference type="Gene3D" id="3.30.450.40">
    <property type="match status" value="1"/>
</dbReference>
<dbReference type="InterPro" id="IPR005467">
    <property type="entry name" value="His_kinase_dom"/>
</dbReference>
<dbReference type="InterPro" id="IPR003018">
    <property type="entry name" value="GAF"/>
</dbReference>
<dbReference type="PROSITE" id="PS50113">
    <property type="entry name" value="PAC"/>
    <property type="match status" value="2"/>
</dbReference>
<sequence>MSGEKGNGVTVSGSERDGVRGALSLREQAMDEAPVGILITDPSQPDNPITYANQGFVRLTGYPREEAVGRNCRFLQGDETAQEPVDRMRTAIDAGERVTVELLNYRRDGEPFWNRVTVAPLFDGDELTHFVGIQQDVTERKRRERDLEHEREFVEQGLDVLDDVFYVIGTDGQLRRWNERLRTVTGYTDAQIAEMDAVEFVPPAERDRIRESMAETLDGDSNPIESALLTADGERIPYEFTGARLTGPDDDLIGIVGIGRDVTERTRRRTVLESLHGIATALQTEDSVDAVCERTVDAAADVLEFDLCSLLLREGEWLVPRATSADAPADGSRPMRLDQGLAGKTVRTGESYLVGEITPEDDVDPAKEYYRSGFSVPVGQDGVFQAASAEPDAFDRQDVEFAELLVSHAANAIDRIEREDALERQNERLSEFASIVSHDLRNPLNVATGRLELAREEGEDDHLEAVERAHTRMATLIDDLLALAREGEAVLEPEPVDVAELVADCWQTVETRDADLTVETDRTILADPDRLKRLLENLVRNAVEHAGPDVTVTVGELENGIYLEDDGPGIAPAEREAVFETGYSNSRDGTGFGLGIVERIADAHGWTVTATEGADGGARFELTGLEFAESSSGV</sequence>
<dbReference type="Proteomes" id="UP000010878">
    <property type="component" value="Chromosome"/>
</dbReference>
<dbReference type="EC" id="2.7.13.3" evidence="2"/>
<dbReference type="InterPro" id="IPR013656">
    <property type="entry name" value="PAS_4"/>
</dbReference>
<evidence type="ECO:0000256" key="5">
    <source>
        <dbReference type="ARBA" id="ARBA00023012"/>
    </source>
</evidence>
<feature type="domain" description="PAC" evidence="8">
    <location>
        <begin position="96"/>
        <end position="149"/>
    </location>
</feature>
<dbReference type="SUPFAM" id="SSF55874">
    <property type="entry name" value="ATPase domain of HSP90 chaperone/DNA topoisomerase II/histidine kinase"/>
    <property type="match status" value="1"/>
</dbReference>
<dbReference type="EMBL" id="CP003929">
    <property type="protein sequence ID" value="AGB36623.1"/>
    <property type="molecule type" value="Genomic_DNA"/>
</dbReference>
<dbReference type="InterPro" id="IPR036097">
    <property type="entry name" value="HisK_dim/P_sf"/>
</dbReference>
<evidence type="ECO:0000313" key="9">
    <source>
        <dbReference type="EMBL" id="AGB36623.1"/>
    </source>
</evidence>
<dbReference type="Gene3D" id="3.30.565.10">
    <property type="entry name" value="Histidine kinase-like ATPase, C-terminal domain"/>
    <property type="match status" value="1"/>
</dbReference>
<dbReference type="PANTHER" id="PTHR43711">
    <property type="entry name" value="TWO-COMPONENT HISTIDINE KINASE"/>
    <property type="match status" value="1"/>
</dbReference>
<keyword evidence="4 9" id="KW-0418">Kinase</keyword>
<dbReference type="CDD" id="cd00130">
    <property type="entry name" value="PAS"/>
    <property type="match status" value="2"/>
</dbReference>
<organism evidence="9 10">
    <name type="scientific">Natronococcus occultus SP4</name>
    <dbReference type="NCBI Taxonomy" id="694430"/>
    <lineage>
        <taxon>Archaea</taxon>
        <taxon>Methanobacteriati</taxon>
        <taxon>Methanobacteriota</taxon>
        <taxon>Stenosarchaea group</taxon>
        <taxon>Halobacteria</taxon>
        <taxon>Halobacteriales</taxon>
        <taxon>Natrialbaceae</taxon>
        <taxon>Natronococcus</taxon>
    </lineage>
</organism>
<dbReference type="SMART" id="SM00086">
    <property type="entry name" value="PAC"/>
    <property type="match status" value="2"/>
</dbReference>
<evidence type="ECO:0000256" key="1">
    <source>
        <dbReference type="ARBA" id="ARBA00000085"/>
    </source>
</evidence>
<dbReference type="Pfam" id="PF13426">
    <property type="entry name" value="PAS_9"/>
    <property type="match status" value="1"/>
</dbReference>
<gene>
    <name evidence="9" type="ORF">Natoc_0766</name>
</gene>
<dbReference type="AlphaFoldDB" id="L0JXN1"/>
<evidence type="ECO:0000313" key="10">
    <source>
        <dbReference type="Proteomes" id="UP000010878"/>
    </source>
</evidence>
<feature type="domain" description="PAC" evidence="8">
    <location>
        <begin position="222"/>
        <end position="274"/>
    </location>
</feature>
<evidence type="ECO:0000256" key="3">
    <source>
        <dbReference type="ARBA" id="ARBA00022679"/>
    </source>
</evidence>
<evidence type="ECO:0000259" key="7">
    <source>
        <dbReference type="PROSITE" id="PS50112"/>
    </source>
</evidence>
<protein>
    <recommendedName>
        <fullName evidence="2">histidine kinase</fullName>
        <ecNumber evidence="2">2.7.13.3</ecNumber>
    </recommendedName>
</protein>
<dbReference type="Pfam" id="PF08448">
    <property type="entry name" value="PAS_4"/>
    <property type="match status" value="1"/>
</dbReference>
<feature type="domain" description="Histidine kinase" evidence="6">
    <location>
        <begin position="435"/>
        <end position="623"/>
    </location>
</feature>
<comment type="catalytic activity">
    <reaction evidence="1">
        <text>ATP + protein L-histidine = ADP + protein N-phospho-L-histidine.</text>
        <dbReference type="EC" id="2.7.13.3"/>
    </reaction>
</comment>
<dbReference type="InterPro" id="IPR000700">
    <property type="entry name" value="PAS-assoc_C"/>
</dbReference>
<dbReference type="PROSITE" id="PS50112">
    <property type="entry name" value="PAS"/>
    <property type="match status" value="2"/>
</dbReference>
<evidence type="ECO:0000256" key="2">
    <source>
        <dbReference type="ARBA" id="ARBA00012438"/>
    </source>
</evidence>
<feature type="domain" description="PAS" evidence="7">
    <location>
        <begin position="22"/>
        <end position="95"/>
    </location>
</feature>
<keyword evidence="3 9" id="KW-0808">Transferase</keyword>
<dbReference type="PROSITE" id="PS50109">
    <property type="entry name" value="HIS_KIN"/>
    <property type="match status" value="1"/>
</dbReference>
<dbReference type="InterPro" id="IPR003594">
    <property type="entry name" value="HATPase_dom"/>
</dbReference>
<dbReference type="KEGG" id="nou:Natoc_0766"/>
<dbReference type="SMART" id="SM00388">
    <property type="entry name" value="HisKA"/>
    <property type="match status" value="1"/>
</dbReference>
<dbReference type="eggNOG" id="arCOG02333">
    <property type="taxonomic scope" value="Archaea"/>
</dbReference>
<dbReference type="eggNOG" id="arCOG02367">
    <property type="taxonomic scope" value="Archaea"/>
</dbReference>
<dbReference type="Gene3D" id="3.30.450.20">
    <property type="entry name" value="PAS domain"/>
    <property type="match status" value="2"/>
</dbReference>
<dbReference type="SMART" id="SM00091">
    <property type="entry name" value="PAS"/>
    <property type="match status" value="2"/>
</dbReference>